<comment type="subunit">
    <text evidence="2 10">Heterotrimer of A, B and C subunits.</text>
</comment>
<dbReference type="InterPro" id="IPR006075">
    <property type="entry name" value="Asn/Gln-tRNA_Trfase_suB/E_cat"/>
</dbReference>
<dbReference type="GO" id="GO:0050567">
    <property type="term" value="F:glutaminyl-tRNA synthase (glutamine-hydrolyzing) activity"/>
    <property type="evidence" value="ECO:0007669"/>
    <property type="project" value="UniProtKB-UniRule"/>
</dbReference>
<dbReference type="EMBL" id="MFTI01000002">
    <property type="protein sequence ID" value="OGI61254.1"/>
    <property type="molecule type" value="Genomic_DNA"/>
</dbReference>
<dbReference type="NCBIfam" id="NF004014">
    <property type="entry name" value="PRK05477.1-4"/>
    <property type="match status" value="1"/>
</dbReference>
<protein>
    <recommendedName>
        <fullName evidence="10">Aspartyl/glutamyl-tRNA(Asn/Gln) amidotransferase subunit B</fullName>
        <shortName evidence="10">Asp/Glu-ADT subunit B</shortName>
        <ecNumber evidence="10">6.3.5.-</ecNumber>
    </recommendedName>
</protein>
<dbReference type="InterPro" id="IPR014746">
    <property type="entry name" value="Gln_synth/guanido_kin_cat_dom"/>
</dbReference>
<dbReference type="STRING" id="1801732.A2814_00610"/>
<proteinExistence type="inferred from homology"/>
<comment type="function">
    <text evidence="7 10">Allows the formation of correctly charged Asn-tRNA(Asn) or Gln-tRNA(Gln) through the transamidation of misacylated Asp-tRNA(Asn) or Glu-tRNA(Gln) in organisms which lack either or both of asparaginyl-tRNA or glutaminyl-tRNA synthetases. The reaction takes place in the presence of glutamine and ATP through an activated phospho-Asp-tRNA(Asn) or phospho-Glu-tRNA(Gln).</text>
</comment>
<dbReference type="GO" id="GO:0006412">
    <property type="term" value="P:translation"/>
    <property type="evidence" value="ECO:0007669"/>
    <property type="project" value="UniProtKB-UniRule"/>
</dbReference>
<name>A0A1F6UVC8_9BACT</name>
<keyword evidence="4 10" id="KW-0547">Nucleotide-binding</keyword>
<dbReference type="Pfam" id="PF02637">
    <property type="entry name" value="GatB_Yqey"/>
    <property type="match status" value="1"/>
</dbReference>
<evidence type="ECO:0000256" key="7">
    <source>
        <dbReference type="ARBA" id="ARBA00024799"/>
    </source>
</evidence>
<dbReference type="AlphaFoldDB" id="A0A1F6UVC8"/>
<dbReference type="InterPro" id="IPR018027">
    <property type="entry name" value="Asn/Gln_amidotransferase"/>
</dbReference>
<feature type="region of interest" description="Disordered" evidence="11">
    <location>
        <begin position="255"/>
        <end position="275"/>
    </location>
</feature>
<evidence type="ECO:0000256" key="5">
    <source>
        <dbReference type="ARBA" id="ARBA00022840"/>
    </source>
</evidence>
<dbReference type="SMART" id="SM00845">
    <property type="entry name" value="GatB_Yqey"/>
    <property type="match status" value="1"/>
</dbReference>
<evidence type="ECO:0000256" key="2">
    <source>
        <dbReference type="ARBA" id="ARBA00011123"/>
    </source>
</evidence>
<reference evidence="13 14" key="1">
    <citation type="journal article" date="2016" name="Nat. Commun.">
        <title>Thousands of microbial genomes shed light on interconnected biogeochemical processes in an aquifer system.</title>
        <authorList>
            <person name="Anantharaman K."/>
            <person name="Brown C.T."/>
            <person name="Hug L.A."/>
            <person name="Sharon I."/>
            <person name="Castelle C.J."/>
            <person name="Probst A.J."/>
            <person name="Thomas B.C."/>
            <person name="Singh A."/>
            <person name="Wilkins M.J."/>
            <person name="Karaoz U."/>
            <person name="Brodie E.L."/>
            <person name="Williams K.H."/>
            <person name="Hubbard S.S."/>
            <person name="Banfield J.F."/>
        </authorList>
    </citation>
    <scope>NUCLEOTIDE SEQUENCE [LARGE SCALE GENOMIC DNA]</scope>
</reference>
<comment type="catalytic activity">
    <reaction evidence="9 10">
        <text>L-glutamyl-tRNA(Gln) + L-glutamine + ATP + H2O = L-glutaminyl-tRNA(Gln) + L-glutamate + ADP + phosphate + H(+)</text>
        <dbReference type="Rhea" id="RHEA:17521"/>
        <dbReference type="Rhea" id="RHEA-COMP:9681"/>
        <dbReference type="Rhea" id="RHEA-COMP:9684"/>
        <dbReference type="ChEBI" id="CHEBI:15377"/>
        <dbReference type="ChEBI" id="CHEBI:15378"/>
        <dbReference type="ChEBI" id="CHEBI:29985"/>
        <dbReference type="ChEBI" id="CHEBI:30616"/>
        <dbReference type="ChEBI" id="CHEBI:43474"/>
        <dbReference type="ChEBI" id="CHEBI:58359"/>
        <dbReference type="ChEBI" id="CHEBI:78520"/>
        <dbReference type="ChEBI" id="CHEBI:78521"/>
        <dbReference type="ChEBI" id="CHEBI:456216"/>
    </reaction>
</comment>
<dbReference type="GO" id="GO:0005524">
    <property type="term" value="F:ATP binding"/>
    <property type="evidence" value="ECO:0007669"/>
    <property type="project" value="UniProtKB-KW"/>
</dbReference>
<dbReference type="Gene3D" id="1.10.10.410">
    <property type="match status" value="1"/>
</dbReference>
<dbReference type="InterPro" id="IPR023168">
    <property type="entry name" value="GatB_Yqey_C_2"/>
</dbReference>
<comment type="similarity">
    <text evidence="1 10">Belongs to the GatB/GatE family. GatB subfamily.</text>
</comment>
<sequence>MTNKYYPTIGLEIHAELKTNTKMFCSCKNDPDEPRPNVNICPVCMAHPGALPVANKKALASVIKVGLAINGTIADFSEFDRKNYFYPDIPKGYQISQYKYPIVSGGHLAGMDITRVHLEEDTANNKHFENKTSTSSNAGFSLIDFNRAGIPLMELVTEPHTFESPEEMAKKASKFAKELQLILWYLNVSEANMEKGEMRVEANISLSPDPKVLGTKVEVKNLNSFRSVERAIIHEIERMKELHENGKAGEIAQETRGWDENKQQTFSQRKKESSHDYRYFPDPDLPKLKLHEAFDLKKMKDELPELPQAKRERYKKDFGIKQKDIEVYINDLVLSTWFETVVPLLKNKDWIQIASNYITSDYLGVKKSNPLAKLPSPKNFSELINLVAENSISSRVAKNILAMIVIHDESPEKIAAEKNLLQAYDEDSFVEFIKEIIEANPEVVASYKAGKENAIMSLVGEVIKKSDGSANPQIVIKLLKEMLARP</sequence>
<dbReference type="FunFam" id="1.10.10.410:FF:000001">
    <property type="entry name" value="Aspartyl/glutamyl-tRNA(Asn/Gln) amidotransferase subunit B"/>
    <property type="match status" value="1"/>
</dbReference>
<accession>A0A1F6UVC8</accession>
<evidence type="ECO:0000256" key="6">
    <source>
        <dbReference type="ARBA" id="ARBA00022917"/>
    </source>
</evidence>
<dbReference type="InterPro" id="IPR017958">
    <property type="entry name" value="Gln-tRNA_amidoTrfase_suB_CS"/>
</dbReference>
<evidence type="ECO:0000256" key="4">
    <source>
        <dbReference type="ARBA" id="ARBA00022741"/>
    </source>
</evidence>
<dbReference type="Pfam" id="PF02934">
    <property type="entry name" value="GatB_N"/>
    <property type="match status" value="1"/>
</dbReference>
<gene>
    <name evidence="10" type="primary">gatB</name>
    <name evidence="13" type="ORF">A2814_00610</name>
</gene>
<feature type="domain" description="Asn/Gln amidotransferase" evidence="12">
    <location>
        <begin position="336"/>
        <end position="483"/>
    </location>
</feature>
<evidence type="ECO:0000259" key="12">
    <source>
        <dbReference type="SMART" id="SM00845"/>
    </source>
</evidence>
<evidence type="ECO:0000256" key="3">
    <source>
        <dbReference type="ARBA" id="ARBA00022598"/>
    </source>
</evidence>
<dbReference type="EC" id="6.3.5.-" evidence="10"/>
<evidence type="ECO:0000256" key="9">
    <source>
        <dbReference type="ARBA" id="ARBA00047913"/>
    </source>
</evidence>
<evidence type="ECO:0000313" key="13">
    <source>
        <dbReference type="EMBL" id="OGI61254.1"/>
    </source>
</evidence>
<comment type="caution">
    <text evidence="13">The sequence shown here is derived from an EMBL/GenBank/DDBJ whole genome shotgun (WGS) entry which is preliminary data.</text>
</comment>
<dbReference type="GO" id="GO:0070681">
    <property type="term" value="P:glutaminyl-tRNAGln biosynthesis via transamidation"/>
    <property type="evidence" value="ECO:0007669"/>
    <property type="project" value="TreeGrafter"/>
</dbReference>
<dbReference type="SUPFAM" id="SSF55931">
    <property type="entry name" value="Glutamine synthetase/guanido kinase"/>
    <property type="match status" value="1"/>
</dbReference>
<dbReference type="InterPro" id="IPR004413">
    <property type="entry name" value="GatB"/>
</dbReference>
<evidence type="ECO:0000256" key="11">
    <source>
        <dbReference type="SAM" id="MobiDB-lite"/>
    </source>
</evidence>
<keyword evidence="3 10" id="KW-0436">Ligase</keyword>
<evidence type="ECO:0000256" key="8">
    <source>
        <dbReference type="ARBA" id="ARBA00047380"/>
    </source>
</evidence>
<dbReference type="PANTHER" id="PTHR11659:SF0">
    <property type="entry name" value="GLUTAMYL-TRNA(GLN) AMIDOTRANSFERASE SUBUNIT B, MITOCHONDRIAL"/>
    <property type="match status" value="1"/>
</dbReference>
<evidence type="ECO:0000313" key="14">
    <source>
        <dbReference type="Proteomes" id="UP000177869"/>
    </source>
</evidence>
<dbReference type="NCBIfam" id="NF004012">
    <property type="entry name" value="PRK05477.1-2"/>
    <property type="match status" value="1"/>
</dbReference>
<dbReference type="InterPro" id="IPR003789">
    <property type="entry name" value="Asn/Gln_tRNA_amidoTrase-B-like"/>
</dbReference>
<dbReference type="SUPFAM" id="SSF89095">
    <property type="entry name" value="GatB/YqeY motif"/>
    <property type="match status" value="1"/>
</dbReference>
<organism evidence="13 14">
    <name type="scientific">Candidatus Nomurabacteria bacterium RIFCSPHIGHO2_01_FULL_38_19</name>
    <dbReference type="NCBI Taxonomy" id="1801732"/>
    <lineage>
        <taxon>Bacteria</taxon>
        <taxon>Candidatus Nomuraibacteriota</taxon>
    </lineage>
</organism>
<dbReference type="GO" id="GO:0050566">
    <property type="term" value="F:asparaginyl-tRNA synthase (glutamine-hydrolyzing) activity"/>
    <property type="evidence" value="ECO:0007669"/>
    <property type="project" value="RHEA"/>
</dbReference>
<dbReference type="InterPro" id="IPR017959">
    <property type="entry name" value="Asn/Gln-tRNA_amidoTrfase_suB/E"/>
</dbReference>
<keyword evidence="5 10" id="KW-0067">ATP-binding</keyword>
<dbReference type="HAMAP" id="MF_00121">
    <property type="entry name" value="GatB"/>
    <property type="match status" value="1"/>
</dbReference>
<evidence type="ECO:0000256" key="10">
    <source>
        <dbReference type="HAMAP-Rule" id="MF_00121"/>
    </source>
</evidence>
<dbReference type="Proteomes" id="UP000177869">
    <property type="component" value="Unassembled WGS sequence"/>
</dbReference>
<keyword evidence="6 10" id="KW-0648">Protein biosynthesis</keyword>
<dbReference type="PANTHER" id="PTHR11659">
    <property type="entry name" value="GLUTAMYL-TRNA GLN AMIDOTRANSFERASE SUBUNIT B MITOCHONDRIAL AND PROKARYOTIC PET112-RELATED"/>
    <property type="match status" value="1"/>
</dbReference>
<dbReference type="NCBIfam" id="TIGR00133">
    <property type="entry name" value="gatB"/>
    <property type="match status" value="1"/>
</dbReference>
<dbReference type="PROSITE" id="PS01234">
    <property type="entry name" value="GATB"/>
    <property type="match status" value="1"/>
</dbReference>
<evidence type="ECO:0000256" key="1">
    <source>
        <dbReference type="ARBA" id="ARBA00005306"/>
    </source>
</evidence>
<comment type="catalytic activity">
    <reaction evidence="8 10">
        <text>L-aspartyl-tRNA(Asn) + L-glutamine + ATP + H2O = L-asparaginyl-tRNA(Asn) + L-glutamate + ADP + phosphate + 2 H(+)</text>
        <dbReference type="Rhea" id="RHEA:14513"/>
        <dbReference type="Rhea" id="RHEA-COMP:9674"/>
        <dbReference type="Rhea" id="RHEA-COMP:9677"/>
        <dbReference type="ChEBI" id="CHEBI:15377"/>
        <dbReference type="ChEBI" id="CHEBI:15378"/>
        <dbReference type="ChEBI" id="CHEBI:29985"/>
        <dbReference type="ChEBI" id="CHEBI:30616"/>
        <dbReference type="ChEBI" id="CHEBI:43474"/>
        <dbReference type="ChEBI" id="CHEBI:58359"/>
        <dbReference type="ChEBI" id="CHEBI:78515"/>
        <dbReference type="ChEBI" id="CHEBI:78516"/>
        <dbReference type="ChEBI" id="CHEBI:456216"/>
    </reaction>
</comment>